<keyword evidence="3" id="KW-1185">Reference proteome</keyword>
<feature type="non-terminal residue" evidence="2">
    <location>
        <position position="1"/>
    </location>
</feature>
<evidence type="ECO:0000313" key="3">
    <source>
        <dbReference type="Proteomes" id="UP000708148"/>
    </source>
</evidence>
<accession>A0A8S1IW80</accession>
<evidence type="ECO:0000313" key="2">
    <source>
        <dbReference type="EMBL" id="CAD7697924.1"/>
    </source>
</evidence>
<dbReference type="AlphaFoldDB" id="A0A8S1IW80"/>
<protein>
    <submittedName>
        <fullName evidence="2">Uncharacterized protein</fullName>
    </submittedName>
</protein>
<gene>
    <name evidence="2" type="ORF">OSTQU699_LOCUS3296</name>
</gene>
<reference evidence="2" key="1">
    <citation type="submission" date="2020-12" db="EMBL/GenBank/DDBJ databases">
        <authorList>
            <person name="Iha C."/>
        </authorList>
    </citation>
    <scope>NUCLEOTIDE SEQUENCE</scope>
</reference>
<dbReference type="Proteomes" id="UP000708148">
    <property type="component" value="Unassembled WGS sequence"/>
</dbReference>
<organism evidence="2 3">
    <name type="scientific">Ostreobium quekettii</name>
    <dbReference type="NCBI Taxonomy" id="121088"/>
    <lineage>
        <taxon>Eukaryota</taxon>
        <taxon>Viridiplantae</taxon>
        <taxon>Chlorophyta</taxon>
        <taxon>core chlorophytes</taxon>
        <taxon>Ulvophyceae</taxon>
        <taxon>TCBD clade</taxon>
        <taxon>Bryopsidales</taxon>
        <taxon>Ostreobineae</taxon>
        <taxon>Ostreobiaceae</taxon>
        <taxon>Ostreobium</taxon>
    </lineage>
</organism>
<feature type="non-terminal residue" evidence="2">
    <location>
        <position position="68"/>
    </location>
</feature>
<evidence type="ECO:0000256" key="1">
    <source>
        <dbReference type="SAM" id="MobiDB-lite"/>
    </source>
</evidence>
<comment type="caution">
    <text evidence="2">The sequence shown here is derived from an EMBL/GenBank/DDBJ whole genome shotgun (WGS) entry which is preliminary data.</text>
</comment>
<sequence>SRSRGRDSTESWGICGSGELVWADTLCLGNEETSHSRGGDSTESRGIYGSGELGRVDTPCLGSQERSP</sequence>
<name>A0A8S1IW80_9CHLO</name>
<dbReference type="EMBL" id="CAJHUC010000731">
    <property type="protein sequence ID" value="CAD7697924.1"/>
    <property type="molecule type" value="Genomic_DNA"/>
</dbReference>
<feature type="region of interest" description="Disordered" evidence="1">
    <location>
        <begin position="31"/>
        <end position="68"/>
    </location>
</feature>
<feature type="compositionally biased region" description="Basic and acidic residues" evidence="1">
    <location>
        <begin position="32"/>
        <end position="43"/>
    </location>
</feature>
<proteinExistence type="predicted"/>